<accession>A0AAN7UIT9</accession>
<sequence length="100" mass="10625">MSRREDGSGPSGPGQSALFVQDGDIEVLGVKSPVVGRAVPSVTVGTSLKSASRQRMTMCDAETARTVEVASKNTGHSFEMTLVVLYPTRFPHCSPEESKV</sequence>
<proteinExistence type="predicted"/>
<dbReference type="AlphaFoldDB" id="A0AAN7UIT9"/>
<keyword evidence="2" id="KW-1185">Reference proteome</keyword>
<name>A0AAN7UIT9_9PEZI</name>
<dbReference type="Proteomes" id="UP001305414">
    <property type="component" value="Unassembled WGS sequence"/>
</dbReference>
<comment type="caution">
    <text evidence="1">The sequence shown here is derived from an EMBL/GenBank/DDBJ whole genome shotgun (WGS) entry which is preliminary data.</text>
</comment>
<protein>
    <submittedName>
        <fullName evidence="1">Uncharacterized protein</fullName>
    </submittedName>
</protein>
<organism evidence="1 2">
    <name type="scientific">Xylaria bambusicola</name>
    <dbReference type="NCBI Taxonomy" id="326684"/>
    <lineage>
        <taxon>Eukaryota</taxon>
        <taxon>Fungi</taxon>
        <taxon>Dikarya</taxon>
        <taxon>Ascomycota</taxon>
        <taxon>Pezizomycotina</taxon>
        <taxon>Sordariomycetes</taxon>
        <taxon>Xylariomycetidae</taxon>
        <taxon>Xylariales</taxon>
        <taxon>Xylariaceae</taxon>
        <taxon>Xylaria</taxon>
    </lineage>
</organism>
<evidence type="ECO:0000313" key="1">
    <source>
        <dbReference type="EMBL" id="KAK5626776.1"/>
    </source>
</evidence>
<evidence type="ECO:0000313" key="2">
    <source>
        <dbReference type="Proteomes" id="UP001305414"/>
    </source>
</evidence>
<reference evidence="1 2" key="1">
    <citation type="submission" date="2023-10" db="EMBL/GenBank/DDBJ databases">
        <title>Draft genome sequence of Xylaria bambusicola isolate GMP-LS, the root and basal stem rot pathogen of sugarcane in Indonesia.</title>
        <authorList>
            <person name="Selvaraj P."/>
            <person name="Muralishankar V."/>
            <person name="Muruganantham S."/>
            <person name="Sp S."/>
            <person name="Haryani S."/>
            <person name="Lau K.J.X."/>
            <person name="Naqvi N.I."/>
        </authorList>
    </citation>
    <scope>NUCLEOTIDE SEQUENCE [LARGE SCALE GENOMIC DNA]</scope>
    <source>
        <strain evidence="1">GMP-LS</strain>
    </source>
</reference>
<gene>
    <name evidence="1" type="ORF">RRF57_002491</name>
</gene>
<dbReference type="EMBL" id="JAWHQM010000004">
    <property type="protein sequence ID" value="KAK5626776.1"/>
    <property type="molecule type" value="Genomic_DNA"/>
</dbReference>